<evidence type="ECO:0000313" key="1">
    <source>
        <dbReference type="EMBL" id="SVB88058.1"/>
    </source>
</evidence>
<dbReference type="AlphaFoldDB" id="A0A382HL70"/>
<name>A0A382HL70_9ZZZZ</name>
<gene>
    <name evidence="1" type="ORF">METZ01_LOCUS240912</name>
</gene>
<accession>A0A382HL70</accession>
<organism evidence="1">
    <name type="scientific">marine metagenome</name>
    <dbReference type="NCBI Taxonomy" id="408172"/>
    <lineage>
        <taxon>unclassified sequences</taxon>
        <taxon>metagenomes</taxon>
        <taxon>ecological metagenomes</taxon>
    </lineage>
</organism>
<feature type="non-terminal residue" evidence="1">
    <location>
        <position position="1"/>
    </location>
</feature>
<reference evidence="1" key="1">
    <citation type="submission" date="2018-05" db="EMBL/GenBank/DDBJ databases">
        <authorList>
            <person name="Lanie J.A."/>
            <person name="Ng W.-L."/>
            <person name="Kazmierczak K.M."/>
            <person name="Andrzejewski T.M."/>
            <person name="Davidsen T.M."/>
            <person name="Wayne K.J."/>
            <person name="Tettelin H."/>
            <person name="Glass J.I."/>
            <person name="Rusch D."/>
            <person name="Podicherti R."/>
            <person name="Tsui H.-C.T."/>
            <person name="Winkler M.E."/>
        </authorList>
    </citation>
    <scope>NUCLEOTIDE SEQUENCE</scope>
</reference>
<protein>
    <submittedName>
        <fullName evidence="1">Uncharacterized protein</fullName>
    </submittedName>
</protein>
<dbReference type="EMBL" id="UINC01061947">
    <property type="protein sequence ID" value="SVB88058.1"/>
    <property type="molecule type" value="Genomic_DNA"/>
</dbReference>
<sequence>IRDNQGGSEALIVEVPISELSASANSHFSHFNFKKWMIALYLADQDVDVRIAVPYPGKNALSRTQELAGFLITRLGTTNNYRGKFISRLTNFPLLFDGSTGRYSSEEADSFWSKILRIVSERGWTRVRRALIWMDLASEPPADISDRFHFTIRRLGRDEFPVYLTTTKRESEFVIKELRNSPHRLVRFSHGAS</sequence>
<proteinExistence type="predicted"/>